<evidence type="ECO:0000313" key="1">
    <source>
        <dbReference type="EMBL" id="EMD96127.1"/>
    </source>
</evidence>
<dbReference type="STRING" id="701091.M2V802"/>
<protein>
    <submittedName>
        <fullName evidence="1">Uncharacterized protein</fullName>
    </submittedName>
</protein>
<sequence length="336" mass="36316">MTESNLSSSLCPFSTRATEFDPHHISADLTSGDHLHQDISHRCNDHFDYIPGQYHEKCTHAIDKPKPSTNSTARIADGEPNSHHDITGPNFNAARQCPAPLIAQTHPIATVSAASTTVIVEQKLYGDNFVIGGSYTVIPGKPVTVINTPIEIRTSNSQAEVIFGTITISLQPNYHQTTHAPPVAPPLILTMATTMAMLGFRSEHVLEGQIIVPATVLVVNGETSSVIPVSGGTYNAVIPAPLSFREQMYTANRAGHIIMGPEATLIPDGNPVLTGRSLASNPSVTTIVTLTRGPSSFETWSGGSYALHLWRDVLEHMVSWELACWKVTVRQMALDQ</sequence>
<reference evidence="1 2" key="1">
    <citation type="journal article" date="2012" name="PLoS Pathog.">
        <title>Diverse lifestyles and strategies of plant pathogenesis encoded in the genomes of eighteen Dothideomycetes fungi.</title>
        <authorList>
            <person name="Ohm R.A."/>
            <person name="Feau N."/>
            <person name="Henrissat B."/>
            <person name="Schoch C.L."/>
            <person name="Horwitz B.A."/>
            <person name="Barry K.W."/>
            <person name="Condon B.J."/>
            <person name="Copeland A.C."/>
            <person name="Dhillon B."/>
            <person name="Glaser F."/>
            <person name="Hesse C.N."/>
            <person name="Kosti I."/>
            <person name="LaButti K."/>
            <person name="Lindquist E.A."/>
            <person name="Lucas S."/>
            <person name="Salamov A.A."/>
            <person name="Bradshaw R.E."/>
            <person name="Ciuffetti L."/>
            <person name="Hamelin R.C."/>
            <person name="Kema G.H.J."/>
            <person name="Lawrence C."/>
            <person name="Scott J.A."/>
            <person name="Spatafora J.W."/>
            <person name="Turgeon B.G."/>
            <person name="de Wit P.J.G.M."/>
            <person name="Zhong S."/>
            <person name="Goodwin S.B."/>
            <person name="Grigoriev I.V."/>
        </authorList>
    </citation>
    <scope>NUCLEOTIDE SEQUENCE [LARGE SCALE GENOMIC DNA]</scope>
    <source>
        <strain evidence="2">C5 / ATCC 48332 / race O</strain>
    </source>
</reference>
<keyword evidence="2" id="KW-1185">Reference proteome</keyword>
<organism evidence="1 2">
    <name type="scientific">Cochliobolus heterostrophus (strain C5 / ATCC 48332 / race O)</name>
    <name type="common">Southern corn leaf blight fungus</name>
    <name type="synonym">Bipolaris maydis</name>
    <dbReference type="NCBI Taxonomy" id="701091"/>
    <lineage>
        <taxon>Eukaryota</taxon>
        <taxon>Fungi</taxon>
        <taxon>Dikarya</taxon>
        <taxon>Ascomycota</taxon>
        <taxon>Pezizomycotina</taxon>
        <taxon>Dothideomycetes</taxon>
        <taxon>Pleosporomycetidae</taxon>
        <taxon>Pleosporales</taxon>
        <taxon>Pleosporineae</taxon>
        <taxon>Pleosporaceae</taxon>
        <taxon>Bipolaris</taxon>
    </lineage>
</organism>
<accession>M2V802</accession>
<proteinExistence type="predicted"/>
<evidence type="ECO:0000313" key="2">
    <source>
        <dbReference type="Proteomes" id="UP000016936"/>
    </source>
</evidence>
<reference evidence="2" key="2">
    <citation type="journal article" date="2013" name="PLoS Genet.">
        <title>Comparative genome structure, secondary metabolite, and effector coding capacity across Cochliobolus pathogens.</title>
        <authorList>
            <person name="Condon B.J."/>
            <person name="Leng Y."/>
            <person name="Wu D."/>
            <person name="Bushley K.E."/>
            <person name="Ohm R.A."/>
            <person name="Otillar R."/>
            <person name="Martin J."/>
            <person name="Schackwitz W."/>
            <person name="Grimwood J."/>
            <person name="MohdZainudin N."/>
            <person name="Xue C."/>
            <person name="Wang R."/>
            <person name="Manning V.A."/>
            <person name="Dhillon B."/>
            <person name="Tu Z.J."/>
            <person name="Steffenson B.J."/>
            <person name="Salamov A."/>
            <person name="Sun H."/>
            <person name="Lowry S."/>
            <person name="LaButti K."/>
            <person name="Han J."/>
            <person name="Copeland A."/>
            <person name="Lindquist E."/>
            <person name="Barry K."/>
            <person name="Schmutz J."/>
            <person name="Baker S.E."/>
            <person name="Ciuffetti L.M."/>
            <person name="Grigoriev I.V."/>
            <person name="Zhong S."/>
            <person name="Turgeon B.G."/>
        </authorList>
    </citation>
    <scope>NUCLEOTIDE SEQUENCE [LARGE SCALE GENOMIC DNA]</scope>
    <source>
        <strain evidence="2">C5 / ATCC 48332 / race O</strain>
    </source>
</reference>
<gene>
    <name evidence="1" type="ORF">COCHEDRAFT_1201002</name>
</gene>
<name>M2V802_COCH5</name>
<dbReference type="AlphaFoldDB" id="M2V802"/>
<dbReference type="OrthoDB" id="3642826at2759"/>
<dbReference type="HOGENOM" id="CLU_076127_0_0_1"/>
<dbReference type="Proteomes" id="UP000016936">
    <property type="component" value="Unassembled WGS sequence"/>
</dbReference>
<dbReference type="EMBL" id="KB445570">
    <property type="protein sequence ID" value="EMD96127.1"/>
    <property type="molecule type" value="Genomic_DNA"/>
</dbReference>